<gene>
    <name evidence="2" type="ORF">H735_16875</name>
</gene>
<proteinExistence type="predicted"/>
<dbReference type="RefSeq" id="WP_020197294.1">
    <property type="nucleotide sequence ID" value="NZ_BAOH01000112.1"/>
</dbReference>
<dbReference type="Proteomes" id="UP000031586">
    <property type="component" value="Unassembled WGS sequence"/>
</dbReference>
<keyword evidence="1" id="KW-0732">Signal</keyword>
<organism evidence="2 3">
    <name type="scientific">Vibrio owensii CAIM 1854 = LMG 25443</name>
    <dbReference type="NCBI Taxonomy" id="1229493"/>
    <lineage>
        <taxon>Bacteria</taxon>
        <taxon>Pseudomonadati</taxon>
        <taxon>Pseudomonadota</taxon>
        <taxon>Gammaproteobacteria</taxon>
        <taxon>Vibrionales</taxon>
        <taxon>Vibrionaceae</taxon>
        <taxon>Vibrio</taxon>
    </lineage>
</organism>
<evidence type="ECO:0008006" key="4">
    <source>
        <dbReference type="Google" id="ProtNLM"/>
    </source>
</evidence>
<evidence type="ECO:0000313" key="2">
    <source>
        <dbReference type="EMBL" id="KIF51828.1"/>
    </source>
</evidence>
<sequence>MRKMTLPLIMLFGACASASSFAATNSDNTPERLESFECTGLVNSYDANSRTFVLACQNDHGPEFQTKTVVIDTNTQLNGVQEAQLDGATIEVDGVVINDQNIAREIELAND</sequence>
<dbReference type="EMBL" id="JPRD01000028">
    <property type="protein sequence ID" value="KIF51828.1"/>
    <property type="molecule type" value="Genomic_DNA"/>
</dbReference>
<dbReference type="PROSITE" id="PS51257">
    <property type="entry name" value="PROKAR_LIPOPROTEIN"/>
    <property type="match status" value="1"/>
</dbReference>
<dbReference type="AlphaFoldDB" id="A0A0C1VPQ0"/>
<evidence type="ECO:0000256" key="1">
    <source>
        <dbReference type="SAM" id="SignalP"/>
    </source>
</evidence>
<evidence type="ECO:0000313" key="3">
    <source>
        <dbReference type="Proteomes" id="UP000031586"/>
    </source>
</evidence>
<reference evidence="2 3" key="1">
    <citation type="submission" date="2014-07" db="EMBL/GenBank/DDBJ databases">
        <title>Unique and conserved regions in Vibrio harveyi and related species in comparison with the shrimp pathogen Vibrio harveyi CAIM 1792.</title>
        <authorList>
            <person name="Espinoza-Valles I."/>
            <person name="Vora G."/>
            <person name="Leekitcharoenphon P."/>
            <person name="Ussery D."/>
            <person name="Hoj L."/>
            <person name="Gomez-Gil B."/>
        </authorList>
    </citation>
    <scope>NUCLEOTIDE SEQUENCE [LARGE SCALE GENOMIC DNA]</scope>
    <source>
        <strain evidence="3">CAIM 1854 / LMG 25443</strain>
    </source>
</reference>
<dbReference type="PATRIC" id="fig|1229493.5.peg.2525"/>
<accession>A0A0C1VPQ0</accession>
<feature type="chain" id="PRO_5002141210" description="Lipoprotein" evidence="1">
    <location>
        <begin position="23"/>
        <end position="111"/>
    </location>
</feature>
<comment type="caution">
    <text evidence="2">The sequence shown here is derived from an EMBL/GenBank/DDBJ whole genome shotgun (WGS) entry which is preliminary data.</text>
</comment>
<feature type="signal peptide" evidence="1">
    <location>
        <begin position="1"/>
        <end position="22"/>
    </location>
</feature>
<name>A0A0C1VPQ0_9VIBR</name>
<protein>
    <recommendedName>
        <fullName evidence="4">Lipoprotein</fullName>
    </recommendedName>
</protein>